<dbReference type="AlphaFoldDB" id="A0A117DV85"/>
<organism evidence="2 3">
    <name type="scientific">Aspergillus niger</name>
    <dbReference type="NCBI Taxonomy" id="5061"/>
    <lineage>
        <taxon>Eukaryota</taxon>
        <taxon>Fungi</taxon>
        <taxon>Dikarya</taxon>
        <taxon>Ascomycota</taxon>
        <taxon>Pezizomycotina</taxon>
        <taxon>Eurotiomycetes</taxon>
        <taxon>Eurotiomycetidae</taxon>
        <taxon>Eurotiales</taxon>
        <taxon>Aspergillaceae</taxon>
        <taxon>Aspergillus</taxon>
        <taxon>Aspergillus subgen. Circumdati</taxon>
    </lineage>
</organism>
<protein>
    <recommendedName>
        <fullName evidence="4">Fungal N-terminal domain-containing protein</fullName>
    </recommendedName>
</protein>
<dbReference type="PaxDb" id="5061-CADANGAP00001970"/>
<evidence type="ECO:0000313" key="3">
    <source>
        <dbReference type="Proteomes" id="UP000068243"/>
    </source>
</evidence>
<dbReference type="VEuPathDB" id="FungiDB:ATCC64974_58400"/>
<evidence type="ECO:0000313" key="2">
    <source>
        <dbReference type="EMBL" id="GAQ34598.1"/>
    </source>
</evidence>
<sequence>MASIFEAADVLELTKLARDLYLTCNSISGDAPDGFNQLVASLESLHSVFQTLKDDVSSSKIELSESDEECKHTLHRCLNSCSGTLQQLKEVVDMYRNLGFENGRQLWQSIDWMTQQAFIEDLKSKIVAHTCHLGVCVGSLTKPSVERTESSATKDSAKDIPPPTPSSWQAHDDVSPISISVSTPRQQNVFILAELEGTQPSRSNPAAPQPACPPEDPAHVSASSESIVSGHSDTSSFTATTYTSPTSPATSTYSPSHSVVPEVFSTEKEVVWSRGPGSGFSAIQHQGRIQRSTSIKPGESTPWGSPGHSGADAIQELHRRQLREQLFRSLRCEPRDKMHQPDAELLASFDHIAHKEERAQQLTARCWLLVAVWWLLKARTALANSERSTISSTRGSVSPSALSCNSSHQTYVDLLKASYILYDIVLNCDNPQLLLEDEIRKMISDLSDGLKEDFGQFSAVDIPDYAAIHSQNLDFWEPIQPEEMTGKDGQPAKPGNFCYITVELEDAGKEDEQVLFRTFVNAGIGAKKLRMRSRGAPYMLLLSTKYGESEPKISLCNQYGTFCLQRDLAPGDLAQLIQVSNASLTNLSVPKPTEPLTLKFDAMTLSISFQYMSDIMQVISMPKAYFDAVQIREPLDSDQFTEKVVFKSPAETVEQLRMPSMVSTSPPTLHRSCEVRILERSFGEAWRSIRRMVISSSIADKPGQATELFMALSHVQVSRTTASGFILLKWSDTGQERSSKTDGNYHPLFTYVYDGSNPNIGLGIQFRSQEAADKLEKAVLGLSQKPAFTWSQAKSSGQVYEVADIAPDEKRYKAVMICRTRAEWKQCSLHYLFRDMDYLYDHSNLRLYRADGRVFFSHCEKEFKDMTVEFHEERALMAFMSSLASTYKLVFSRRATSLTTKEKLLVLGPRKSVKGDSQVQLWRDGNTIRLAARWSDRITDRWLTMTIPPSEPSRAGNLLLLFLTFVDMPHLVHHRRRHSWPYCGPGTQLRERRNLPLAIAEQQRQFEQQFLTPVGSEDLLEDDAASAGIVRSRTARSHRRWYAPWESASPGTSGQVTDYHAGSGSGSLRKMIRPPLDKARSLFVLPTTTTTGESVLVSYWMPQGAPILPPSSSVAERGRVADVKTGAGYLSVERYHRRCHSEQPRSWKRPSAALWPLEEEQ</sequence>
<dbReference type="VEuPathDB" id="FungiDB:ASPNIDRAFT2_1106160"/>
<feature type="region of interest" description="Disordered" evidence="1">
    <location>
        <begin position="281"/>
        <end position="311"/>
    </location>
</feature>
<evidence type="ECO:0000256" key="1">
    <source>
        <dbReference type="SAM" id="MobiDB-lite"/>
    </source>
</evidence>
<feature type="compositionally biased region" description="Polar residues" evidence="1">
    <location>
        <begin position="221"/>
        <end position="231"/>
    </location>
</feature>
<evidence type="ECO:0008006" key="4">
    <source>
        <dbReference type="Google" id="ProtNLM"/>
    </source>
</evidence>
<dbReference type="VEuPathDB" id="FungiDB:An02g05140"/>
<dbReference type="VEuPathDB" id="FungiDB:M747DRAFT_272555"/>
<name>A0A117DV85_ASPNG</name>
<gene>
    <name evidence="2" type="ORF">ABL_00782</name>
</gene>
<reference evidence="3" key="1">
    <citation type="journal article" date="2016" name="Genome Announc.">
        <title>Draft genome sequence of Aspergillus niger strain An76.</title>
        <authorList>
            <person name="Gong W."/>
            <person name="Cheng Z."/>
            <person name="Zhang H."/>
            <person name="Liu L."/>
            <person name="Gao P."/>
            <person name="Wang L."/>
        </authorList>
    </citation>
    <scope>NUCLEOTIDE SEQUENCE [LARGE SCALE GENOMIC DNA]</scope>
    <source>
        <strain evidence="3">An76</strain>
    </source>
</reference>
<dbReference type="Proteomes" id="UP000068243">
    <property type="component" value="Unassembled WGS sequence"/>
</dbReference>
<dbReference type="VEuPathDB" id="FungiDB:ASPNIDRAFT2_1144618"/>
<dbReference type="VEuPathDB" id="FungiDB:ATCC64974_58390"/>
<dbReference type="EMBL" id="BCMY01000001">
    <property type="protein sequence ID" value="GAQ34598.1"/>
    <property type="molecule type" value="Genomic_DNA"/>
</dbReference>
<proteinExistence type="predicted"/>
<comment type="caution">
    <text evidence="2">The sequence shown here is derived from an EMBL/GenBank/DDBJ whole genome shotgun (WGS) entry which is preliminary data.</text>
</comment>
<feature type="region of interest" description="Disordered" evidence="1">
    <location>
        <begin position="199"/>
        <end position="258"/>
    </location>
</feature>
<feature type="compositionally biased region" description="Low complexity" evidence="1">
    <location>
        <begin position="232"/>
        <end position="256"/>
    </location>
</feature>
<dbReference type="VEuPathDB" id="FungiDB:M747DRAFT_292122"/>
<feature type="region of interest" description="Disordered" evidence="1">
    <location>
        <begin position="144"/>
        <end position="172"/>
    </location>
</feature>
<dbReference type="OrthoDB" id="3045089at2759"/>
<accession>A0A117DV85</accession>
<feature type="compositionally biased region" description="Polar residues" evidence="1">
    <location>
        <begin position="281"/>
        <end position="295"/>
    </location>
</feature>
<dbReference type="VEuPathDB" id="FungiDB:An02g05120"/>
<dbReference type="OMA" id="RTKGAPY"/>